<proteinExistence type="predicted"/>
<protein>
    <submittedName>
        <fullName evidence="1">Uncharacterized protein</fullName>
    </submittedName>
</protein>
<accession>X1UX46</accession>
<organism evidence="1">
    <name type="scientific">marine sediment metagenome</name>
    <dbReference type="NCBI Taxonomy" id="412755"/>
    <lineage>
        <taxon>unclassified sequences</taxon>
        <taxon>metagenomes</taxon>
        <taxon>ecological metagenomes</taxon>
    </lineage>
</organism>
<reference evidence="1" key="1">
    <citation type="journal article" date="2014" name="Front. Microbiol.">
        <title>High frequency of phylogenetically diverse reductive dehalogenase-homologous genes in deep subseafloor sedimentary metagenomes.</title>
        <authorList>
            <person name="Kawai M."/>
            <person name="Futagami T."/>
            <person name="Toyoda A."/>
            <person name="Takaki Y."/>
            <person name="Nishi S."/>
            <person name="Hori S."/>
            <person name="Arai W."/>
            <person name="Tsubouchi T."/>
            <person name="Morono Y."/>
            <person name="Uchiyama I."/>
            <person name="Ito T."/>
            <person name="Fujiyama A."/>
            <person name="Inagaki F."/>
            <person name="Takami H."/>
        </authorList>
    </citation>
    <scope>NUCLEOTIDE SEQUENCE</scope>
    <source>
        <strain evidence="1">Expedition CK06-06</strain>
    </source>
</reference>
<dbReference type="AlphaFoldDB" id="X1UX46"/>
<sequence>MATNEKGDTMTLPEAIEILSDQSAPPWALKPLRNALPNRELTRCFQAFPPFPVVARLVAGTAKFRGFTALGLGLSSGFPAMLGSYLAGSIKL</sequence>
<name>X1UX46_9ZZZZ</name>
<gene>
    <name evidence="1" type="ORF">S12H4_50713</name>
</gene>
<evidence type="ECO:0000313" key="1">
    <source>
        <dbReference type="EMBL" id="GAJ08167.1"/>
    </source>
</evidence>
<comment type="caution">
    <text evidence="1">The sequence shown here is derived from an EMBL/GenBank/DDBJ whole genome shotgun (WGS) entry which is preliminary data.</text>
</comment>
<dbReference type="EMBL" id="BARW01031969">
    <property type="protein sequence ID" value="GAJ08167.1"/>
    <property type="molecule type" value="Genomic_DNA"/>
</dbReference>